<dbReference type="RefSeq" id="WP_328699618.1">
    <property type="nucleotide sequence ID" value="NZ_JBALOT010000002.1"/>
</dbReference>
<reference evidence="1 2" key="1">
    <citation type="journal article" date="2020" name="G3 (Bethesda)">
        <title>Whole Genome Sequencing and Comparative Genomics of Two Nematicidal Bacillus Strains Reveals a Wide Range of Possible Virulence Factors.</title>
        <authorList>
            <person name="Susic N."/>
            <person name="Janezic S."/>
            <person name="Rupnik M."/>
            <person name="Geric Stare B."/>
        </authorList>
    </citation>
    <scope>NUCLEOTIDE SEQUENCE [LARGE SCALE GENOMIC DNA]</scope>
    <source>
        <strain evidence="1 2">I-1582</strain>
    </source>
</reference>
<comment type="caution">
    <text evidence="1">The sequence shown here is derived from an EMBL/GenBank/DDBJ whole genome shotgun (WGS) entry which is preliminary data.</text>
</comment>
<accession>A0A800NAN8</accession>
<sequence>MEKNWSISLEHDNYASDLELLINDAMAAVSQTAKGCQYSHTS</sequence>
<evidence type="ECO:0000313" key="2">
    <source>
        <dbReference type="Proteomes" id="UP000465778"/>
    </source>
</evidence>
<dbReference type="AlphaFoldDB" id="A0A800NAN8"/>
<dbReference type="InterPro" id="IPR023906">
    <property type="entry name" value="rSAM_target_put"/>
</dbReference>
<dbReference type="Proteomes" id="UP000465778">
    <property type="component" value="Unassembled WGS sequence"/>
</dbReference>
<organism evidence="1 2">
    <name type="scientific">Cytobacillus firmus</name>
    <name type="common">Bacillus firmus</name>
    <dbReference type="NCBI Taxonomy" id="1399"/>
    <lineage>
        <taxon>Bacteria</taxon>
        <taxon>Bacillati</taxon>
        <taxon>Bacillota</taxon>
        <taxon>Bacilli</taxon>
        <taxon>Bacillales</taxon>
        <taxon>Bacillaceae</taxon>
        <taxon>Cytobacillus</taxon>
    </lineage>
</organism>
<dbReference type="EMBL" id="VDEM01000025">
    <property type="protein sequence ID" value="KAF0823735.1"/>
    <property type="molecule type" value="Genomic_DNA"/>
</dbReference>
<protein>
    <submittedName>
        <fullName evidence="1">Uncharacterized protein</fullName>
    </submittedName>
</protein>
<evidence type="ECO:0000313" key="1">
    <source>
        <dbReference type="EMBL" id="KAF0823735.1"/>
    </source>
</evidence>
<dbReference type="Pfam" id="PF26005">
    <property type="entry name" value="rSAM_target_put"/>
    <property type="match status" value="1"/>
</dbReference>
<name>A0A800NAN8_CYTFI</name>
<gene>
    <name evidence="1" type="ORF">KIS1582_2463</name>
</gene>
<proteinExistence type="predicted"/>